<evidence type="ECO:0000313" key="2">
    <source>
        <dbReference type="Proteomes" id="UP000756346"/>
    </source>
</evidence>
<dbReference type="OrthoDB" id="5243304at2759"/>
<dbReference type="AlphaFoldDB" id="A0A9P8XVL9"/>
<name>A0A9P8XVL9_9PEZI</name>
<proteinExistence type="predicted"/>
<organism evidence="1 2">
    <name type="scientific">Microdochium trichocladiopsis</name>
    <dbReference type="NCBI Taxonomy" id="1682393"/>
    <lineage>
        <taxon>Eukaryota</taxon>
        <taxon>Fungi</taxon>
        <taxon>Dikarya</taxon>
        <taxon>Ascomycota</taxon>
        <taxon>Pezizomycotina</taxon>
        <taxon>Sordariomycetes</taxon>
        <taxon>Xylariomycetidae</taxon>
        <taxon>Xylariales</taxon>
        <taxon>Microdochiaceae</taxon>
        <taxon>Microdochium</taxon>
    </lineage>
</organism>
<reference evidence="1" key="1">
    <citation type="journal article" date="2021" name="Nat. Commun.">
        <title>Genetic determinants of endophytism in the Arabidopsis root mycobiome.</title>
        <authorList>
            <person name="Mesny F."/>
            <person name="Miyauchi S."/>
            <person name="Thiergart T."/>
            <person name="Pickel B."/>
            <person name="Atanasova L."/>
            <person name="Karlsson M."/>
            <person name="Huettel B."/>
            <person name="Barry K.W."/>
            <person name="Haridas S."/>
            <person name="Chen C."/>
            <person name="Bauer D."/>
            <person name="Andreopoulos W."/>
            <person name="Pangilinan J."/>
            <person name="LaButti K."/>
            <person name="Riley R."/>
            <person name="Lipzen A."/>
            <person name="Clum A."/>
            <person name="Drula E."/>
            <person name="Henrissat B."/>
            <person name="Kohler A."/>
            <person name="Grigoriev I.V."/>
            <person name="Martin F.M."/>
            <person name="Hacquard S."/>
        </authorList>
    </citation>
    <scope>NUCLEOTIDE SEQUENCE</scope>
    <source>
        <strain evidence="1">MPI-CAGE-CH-0230</strain>
    </source>
</reference>
<evidence type="ECO:0000313" key="1">
    <source>
        <dbReference type="EMBL" id="KAH7020766.1"/>
    </source>
</evidence>
<dbReference type="EMBL" id="JAGTJQ010000010">
    <property type="protein sequence ID" value="KAH7020766.1"/>
    <property type="molecule type" value="Genomic_DNA"/>
</dbReference>
<gene>
    <name evidence="1" type="ORF">B0I36DRAFT_333151</name>
</gene>
<dbReference type="Proteomes" id="UP000756346">
    <property type="component" value="Unassembled WGS sequence"/>
</dbReference>
<comment type="caution">
    <text evidence="1">The sequence shown here is derived from an EMBL/GenBank/DDBJ whole genome shotgun (WGS) entry which is preliminary data.</text>
</comment>
<dbReference type="RefSeq" id="XP_046006967.1">
    <property type="nucleotide sequence ID" value="XM_046155181.1"/>
</dbReference>
<keyword evidence="2" id="KW-1185">Reference proteome</keyword>
<protein>
    <submittedName>
        <fullName evidence="1">Uncharacterized protein</fullName>
    </submittedName>
</protein>
<accession>A0A9P8XVL9</accession>
<dbReference type="GeneID" id="70184727"/>
<sequence length="269" mass="29248">MQPLPIATALNRAFLDLSAAADRHNANGAGSGGPSTQASTGLLRYPLAGFMVMLRAVTLMGGSNNTEMTGLRQGEAQLVSAEALQSAVWKRLLYLLIEEVVRSSKATSGSILHELIWKKTNKPQEHYEMLGDNELKYNGRSPELCVPLSKIEDSSLMSKYSLGLLQGSDEYLLLQQQLASTAGSRYSLGLFLHVLCRFVEDKIAPTSGLEKPAEVLPWPIFIEIINHASLRAVLEAPHTVGKAEVEQTLGQLYVGAGSDNELDLTDWVV</sequence>